<proteinExistence type="predicted"/>
<evidence type="ECO:0000259" key="3">
    <source>
        <dbReference type="Pfam" id="PF08484"/>
    </source>
</evidence>
<dbReference type="Proteomes" id="UP000663881">
    <property type="component" value="Unassembled WGS sequence"/>
</dbReference>
<dbReference type="OrthoDB" id="10048643at2759"/>
<dbReference type="InterPro" id="IPR038576">
    <property type="entry name" value="Methyltransf_Zn-bd_dom_put_sf"/>
</dbReference>
<dbReference type="AlphaFoldDB" id="A0A815Q9Q6"/>
<evidence type="ECO:0000313" key="4">
    <source>
        <dbReference type="EMBL" id="CAF1460316.1"/>
    </source>
</evidence>
<name>A0A815Q9Q6_9BILA</name>
<protein>
    <submittedName>
        <fullName evidence="4">Uncharacterized protein</fullName>
    </submittedName>
</protein>
<dbReference type="Proteomes" id="UP000663891">
    <property type="component" value="Unassembled WGS sequence"/>
</dbReference>
<dbReference type="Gene3D" id="3.40.50.720">
    <property type="entry name" value="NAD(P)-binding Rossmann-like Domain"/>
    <property type="match status" value="2"/>
</dbReference>
<reference evidence="4" key="1">
    <citation type="submission" date="2021-02" db="EMBL/GenBank/DDBJ databases">
        <authorList>
            <person name="Nowell W R."/>
        </authorList>
    </citation>
    <scope>NUCLEOTIDE SEQUENCE</scope>
</reference>
<evidence type="ECO:0000259" key="1">
    <source>
        <dbReference type="Pfam" id="PF01370"/>
    </source>
</evidence>
<dbReference type="Pfam" id="PF08421">
    <property type="entry name" value="Methyltransf_13"/>
    <property type="match status" value="1"/>
</dbReference>
<feature type="domain" description="NAD-dependent epimerase/dehydratase" evidence="1">
    <location>
        <begin position="29"/>
        <end position="240"/>
    </location>
</feature>
<dbReference type="InterPro" id="IPR013691">
    <property type="entry name" value="MeTrfase_14"/>
</dbReference>
<accession>A0A815Q9Q6</accession>
<dbReference type="InterPro" id="IPR013630">
    <property type="entry name" value="Methyltransf_Zn-bd_dom_put"/>
</dbReference>
<dbReference type="PANTHER" id="PTHR43861">
    <property type="entry name" value="TRANS-ACONITATE 2-METHYLTRANSFERASE-RELATED"/>
    <property type="match status" value="1"/>
</dbReference>
<evidence type="ECO:0000313" key="6">
    <source>
        <dbReference type="Proteomes" id="UP000663891"/>
    </source>
</evidence>
<dbReference type="PANTHER" id="PTHR43861:SF5">
    <property type="entry name" value="BLL5978 PROTEIN"/>
    <property type="match status" value="1"/>
</dbReference>
<gene>
    <name evidence="5" type="ORF">OKA104_LOCUS27516</name>
    <name evidence="4" type="ORF">VCS650_LOCUS40006</name>
</gene>
<dbReference type="EMBL" id="CAJOAY010002542">
    <property type="protein sequence ID" value="CAF3960714.1"/>
    <property type="molecule type" value="Genomic_DNA"/>
</dbReference>
<organism evidence="4 6">
    <name type="scientific">Adineta steineri</name>
    <dbReference type="NCBI Taxonomy" id="433720"/>
    <lineage>
        <taxon>Eukaryota</taxon>
        <taxon>Metazoa</taxon>
        <taxon>Spiralia</taxon>
        <taxon>Gnathifera</taxon>
        <taxon>Rotifera</taxon>
        <taxon>Eurotatoria</taxon>
        <taxon>Bdelloidea</taxon>
        <taxon>Adinetida</taxon>
        <taxon>Adinetidae</taxon>
        <taxon>Adineta</taxon>
    </lineage>
</organism>
<dbReference type="Gene3D" id="3.40.50.150">
    <property type="entry name" value="Vaccinia Virus protein VP39"/>
    <property type="match status" value="1"/>
</dbReference>
<dbReference type="SUPFAM" id="SSF53335">
    <property type="entry name" value="S-adenosyl-L-methionine-dependent methyltransferases"/>
    <property type="match status" value="1"/>
</dbReference>
<dbReference type="EMBL" id="CAJNON010001409">
    <property type="protein sequence ID" value="CAF1460316.1"/>
    <property type="molecule type" value="Genomic_DNA"/>
</dbReference>
<dbReference type="InterPro" id="IPR001509">
    <property type="entry name" value="Epimerase_deHydtase"/>
</dbReference>
<evidence type="ECO:0000259" key="2">
    <source>
        <dbReference type="Pfam" id="PF08421"/>
    </source>
</evidence>
<dbReference type="InterPro" id="IPR029063">
    <property type="entry name" value="SAM-dependent_MTases_sf"/>
</dbReference>
<comment type="caution">
    <text evidence="4">The sequence shown here is derived from an EMBL/GenBank/DDBJ whole genome shotgun (WGS) entry which is preliminary data.</text>
</comment>
<feature type="domain" description="Methyltransferase putative zinc binding" evidence="2">
    <location>
        <begin position="332"/>
        <end position="393"/>
    </location>
</feature>
<dbReference type="InterPro" id="IPR036291">
    <property type="entry name" value="NAD(P)-bd_dom_sf"/>
</dbReference>
<evidence type="ECO:0000313" key="5">
    <source>
        <dbReference type="EMBL" id="CAF3960714.1"/>
    </source>
</evidence>
<dbReference type="Gene3D" id="6.20.50.110">
    <property type="entry name" value="Methyltransferase, zinc-binding domain"/>
    <property type="match status" value="1"/>
</dbReference>
<feature type="domain" description="C-methyltransferase" evidence="3">
    <location>
        <begin position="594"/>
        <end position="728"/>
    </location>
</feature>
<dbReference type="Pfam" id="PF13489">
    <property type="entry name" value="Methyltransf_23"/>
    <property type="match status" value="1"/>
</dbReference>
<dbReference type="Pfam" id="PF01370">
    <property type="entry name" value="Epimerase"/>
    <property type="match status" value="1"/>
</dbReference>
<dbReference type="Pfam" id="PF08484">
    <property type="entry name" value="Methyltransf_14"/>
    <property type="match status" value="1"/>
</dbReference>
<sequence length="1049" mass="119739">MVNSQFGRKNVSSIFYRLNASPSVSLVNIAVIGSSGYIGSRLLQRFQSIREWNVAGFDRIFPGKASYEISDRDLHTFHIVIYLGGLTGRVACRERPADVEQENVGDIYALAERMLPFQLLIFASTSAIAEGSGSISLSEDSPVQPHLFDTYTASMKRREDILRSFSLNSSTAPRCVGLRFGTVIGLSFSQRLDLAHMALVCQAFLGGRLHVTHPESNRAWLCMEDLIRAVTVLISRSKNVKLFDIFHLQSFSSSISNVVNSIARLSGAQTDVESHSVENDNLGFSLNSSKFQSTFDFVFEGNQDRIISRMMDDVPRMCIGRQSRLENNSIPCVVCGSPEMHRVLDLHTQPLANDFKIHVNESMACQRFPLRLVRCPKCHHTQLSYVVDRNYLFSHYLYQSGTSQSLKAYFEWLSEKVIGESSGGNGTVVEIACNDGSQLNQFLKRGWRTIGIDPAKNLAELARAQGHTVYTGFWGTDKFSQLPSPDNLDAIIAQNVLAHVSTPVDFLRACAAVMGSKTKLYIQTSQCEMYETGQFDTIYHEHVSFFTAHSFKKLADLVGLNILNFEITPIHGRSCLVTFQRIKSSNTSFLTTIQKQLPPSLSLALEKERTLGMLETWFYVKYQAHAQAMRKWIVRQLSRHYSQGHTIVAYGAAAKGMVLLHYLLEIPDHSWRISYVCDDAPLKQNTYCPGTSIPVQPVSKLSESDPKKPLTIIVFAWNFWNEISVKIRNEITVKGIPNIFVILPFPHQRLIKLNSTANWTLTHNSYRLLPWPHIFPVSRIPVVLLCHFFNEETLLPFWIRHHAPMFDTAVLIDYNSTDRSIEIIRREAPQTWRIVTSRNAQFEAQKVDDEVTAYERMYPKAWKIALNVPEFLVHANLRQMLAEIDHSNNIMALRFRALTMSGNDSEPFQRFTSLLKQRSQYAWNSSSFSESHGEAVYSRFLHRYPIVKYGIGRHIISDAVWQWATTGFIAKYLYTPWPEIINRKLQIRSRIPSSDLIRGRGVQHNINLQQLQQQKDLMQHMSQNDLKNFNVTSNEFMLMHRLWRETTNY</sequence>
<dbReference type="SUPFAM" id="SSF51735">
    <property type="entry name" value="NAD(P)-binding Rossmann-fold domains"/>
    <property type="match status" value="1"/>
</dbReference>